<dbReference type="Gene3D" id="3.60.120.10">
    <property type="entry name" value="Anthranilate synthase"/>
    <property type="match status" value="1"/>
</dbReference>
<evidence type="ECO:0000256" key="2">
    <source>
        <dbReference type="ARBA" id="ARBA00005297"/>
    </source>
</evidence>
<dbReference type="PANTHER" id="PTHR42839:SF2">
    <property type="entry name" value="ISOCHORISMATE SYNTHASE ENTC"/>
    <property type="match status" value="1"/>
</dbReference>
<proteinExistence type="inferred from homology"/>
<dbReference type="Proteomes" id="UP000244081">
    <property type="component" value="Unassembled WGS sequence"/>
</dbReference>
<keyword evidence="8" id="KW-1185">Reference proteome</keyword>
<comment type="catalytic activity">
    <reaction evidence="1">
        <text>chorismate = isochorismate</text>
        <dbReference type="Rhea" id="RHEA:18985"/>
        <dbReference type="ChEBI" id="CHEBI:29748"/>
        <dbReference type="ChEBI" id="CHEBI:29780"/>
        <dbReference type="EC" id="5.4.4.2"/>
    </reaction>
</comment>
<evidence type="ECO:0000256" key="4">
    <source>
        <dbReference type="ARBA" id="ARBA00023235"/>
    </source>
</evidence>
<dbReference type="InterPro" id="IPR005801">
    <property type="entry name" value="ADC_synthase"/>
</dbReference>
<name>A0A2T5V6K6_9HYPH</name>
<dbReference type="Pfam" id="PF00425">
    <property type="entry name" value="Chorismate_bind"/>
    <property type="match status" value="1"/>
</dbReference>
<evidence type="ECO:0000313" key="7">
    <source>
        <dbReference type="EMBL" id="PTW59381.1"/>
    </source>
</evidence>
<evidence type="ECO:0000259" key="6">
    <source>
        <dbReference type="Pfam" id="PF00425"/>
    </source>
</evidence>
<evidence type="ECO:0000256" key="3">
    <source>
        <dbReference type="ARBA" id="ARBA00012824"/>
    </source>
</evidence>
<dbReference type="GO" id="GO:0008909">
    <property type="term" value="F:isochorismate synthase activity"/>
    <property type="evidence" value="ECO:0007669"/>
    <property type="project" value="UniProtKB-EC"/>
</dbReference>
<evidence type="ECO:0000313" key="8">
    <source>
        <dbReference type="Proteomes" id="UP000244081"/>
    </source>
</evidence>
<sequence>MTTQPFWHGFSERTPAGAHGHPLPFALVGGAETLIGHGERAALDKGPLETLSERVARFFEDQAEGPDVLVGAVPFSRDESAHLVQPRQVMRIQGRFDPHDVLELSSVRDRTPQTSGQCRIAGEPDADGYAHSVDAGLEAIASSAGALRKIVLSRSLVVRAEHPFDLRMLFARLAGDESITTFAAPLPARDGAPRTLIGATPELLVEKRGLRVLSHPLAGSAPRRTDKGADEASAKALMASGKDHREHALVVEAILDTLAPFCRDLATPEGTCLRATASLWHLGTRIEGRLKDAAISSADLVAALHPTPAVCGEPRAEAAAAIDRLEGYDRDFYAGAVGWCNAAGDGRWSVSIRCAEICGRTARLYAGAGIVPGSDPASETNETSVKFKAMLAALGIAEPGRGPERREGQGEAAR</sequence>
<dbReference type="EMBL" id="QAYG01000007">
    <property type="protein sequence ID" value="PTW59381.1"/>
    <property type="molecule type" value="Genomic_DNA"/>
</dbReference>
<comment type="caution">
    <text evidence="7">The sequence shown here is derived from an EMBL/GenBank/DDBJ whole genome shotgun (WGS) entry which is preliminary data.</text>
</comment>
<dbReference type="NCBIfam" id="TIGR00543">
    <property type="entry name" value="isochor_syn"/>
    <property type="match status" value="1"/>
</dbReference>
<protein>
    <recommendedName>
        <fullName evidence="3">isochorismate synthase</fullName>
        <ecNumber evidence="3">5.4.4.2</ecNumber>
    </recommendedName>
    <alternativeName>
        <fullName evidence="5">Isochorismate mutase</fullName>
    </alternativeName>
</protein>
<dbReference type="GO" id="GO:0009697">
    <property type="term" value="P:salicylic acid biosynthetic process"/>
    <property type="evidence" value="ECO:0007669"/>
    <property type="project" value="TreeGrafter"/>
</dbReference>
<dbReference type="AlphaFoldDB" id="A0A2T5V6K6"/>
<dbReference type="RefSeq" id="WP_107990917.1">
    <property type="nucleotide sequence ID" value="NZ_QAYG01000007.1"/>
</dbReference>
<organism evidence="7 8">
    <name type="scientific">Breoghania corrubedonensis</name>
    <dbReference type="NCBI Taxonomy" id="665038"/>
    <lineage>
        <taxon>Bacteria</taxon>
        <taxon>Pseudomonadati</taxon>
        <taxon>Pseudomonadota</taxon>
        <taxon>Alphaproteobacteria</taxon>
        <taxon>Hyphomicrobiales</taxon>
        <taxon>Stappiaceae</taxon>
        <taxon>Breoghania</taxon>
    </lineage>
</organism>
<dbReference type="SUPFAM" id="SSF56322">
    <property type="entry name" value="ADC synthase"/>
    <property type="match status" value="1"/>
</dbReference>
<evidence type="ECO:0000256" key="1">
    <source>
        <dbReference type="ARBA" id="ARBA00000799"/>
    </source>
</evidence>
<dbReference type="PANTHER" id="PTHR42839">
    <property type="entry name" value="ISOCHORISMATE SYNTHASE ENTC"/>
    <property type="match status" value="1"/>
</dbReference>
<reference evidence="7 8" key="1">
    <citation type="submission" date="2018-04" db="EMBL/GenBank/DDBJ databases">
        <title>Genomic Encyclopedia of Archaeal and Bacterial Type Strains, Phase II (KMG-II): from individual species to whole genera.</title>
        <authorList>
            <person name="Goeker M."/>
        </authorList>
    </citation>
    <scope>NUCLEOTIDE SEQUENCE [LARGE SCALE GENOMIC DNA]</scope>
    <source>
        <strain evidence="7 8">DSM 23382</strain>
    </source>
</reference>
<keyword evidence="4" id="KW-0413">Isomerase</keyword>
<gene>
    <name evidence="7" type="ORF">C8N35_10794</name>
</gene>
<accession>A0A2T5V6K6</accession>
<dbReference type="InterPro" id="IPR004561">
    <property type="entry name" value="IsoChor_synthase"/>
</dbReference>
<dbReference type="EC" id="5.4.4.2" evidence="3"/>
<evidence type="ECO:0000256" key="5">
    <source>
        <dbReference type="ARBA" id="ARBA00041564"/>
    </source>
</evidence>
<feature type="domain" description="Chorismate-utilising enzyme C-terminal" evidence="6">
    <location>
        <begin position="127"/>
        <end position="386"/>
    </location>
</feature>
<dbReference type="OrthoDB" id="9806579at2"/>
<dbReference type="InterPro" id="IPR015890">
    <property type="entry name" value="Chorismate_C"/>
</dbReference>
<comment type="similarity">
    <text evidence="2">Belongs to the isochorismate synthase family.</text>
</comment>